<organism evidence="3 4">
    <name type="scientific">Lyngbya confervoides BDU141951</name>
    <dbReference type="NCBI Taxonomy" id="1574623"/>
    <lineage>
        <taxon>Bacteria</taxon>
        <taxon>Bacillati</taxon>
        <taxon>Cyanobacteriota</taxon>
        <taxon>Cyanophyceae</taxon>
        <taxon>Oscillatoriophycideae</taxon>
        <taxon>Oscillatoriales</taxon>
        <taxon>Microcoleaceae</taxon>
        <taxon>Lyngbya</taxon>
    </lineage>
</organism>
<dbReference type="RefSeq" id="WP_236096013.1">
    <property type="nucleotide sequence ID" value="NZ_JTHE03000004.1"/>
</dbReference>
<dbReference type="EMBL" id="JTHE03000004">
    <property type="protein sequence ID" value="MCM1981313.1"/>
    <property type="molecule type" value="Genomic_DNA"/>
</dbReference>
<feature type="transmembrane region" description="Helical" evidence="2">
    <location>
        <begin position="37"/>
        <end position="58"/>
    </location>
</feature>
<feature type="region of interest" description="Disordered" evidence="1">
    <location>
        <begin position="1"/>
        <end position="28"/>
    </location>
</feature>
<keyword evidence="2" id="KW-0812">Transmembrane</keyword>
<accession>A0ABD4SYF6</accession>
<keyword evidence="4" id="KW-1185">Reference proteome</keyword>
<evidence type="ECO:0000256" key="2">
    <source>
        <dbReference type="SAM" id="Phobius"/>
    </source>
</evidence>
<evidence type="ECO:0000313" key="3">
    <source>
        <dbReference type="EMBL" id="MCM1981313.1"/>
    </source>
</evidence>
<protein>
    <submittedName>
        <fullName evidence="3">Uncharacterized protein</fullName>
    </submittedName>
</protein>
<reference evidence="3 4" key="1">
    <citation type="journal article" date="2015" name="Genome Announc.">
        <title>Draft Genome Sequence of Filamentous Marine Cyanobacterium Lyngbya confervoides Strain BDU141951.</title>
        <authorList>
            <person name="Chandrababunaidu M.M."/>
            <person name="Sen D."/>
            <person name="Tripathy S."/>
        </authorList>
    </citation>
    <scope>NUCLEOTIDE SEQUENCE [LARGE SCALE GENOMIC DNA]</scope>
    <source>
        <strain evidence="3 4">BDU141951</strain>
    </source>
</reference>
<evidence type="ECO:0000256" key="1">
    <source>
        <dbReference type="SAM" id="MobiDB-lite"/>
    </source>
</evidence>
<keyword evidence="2" id="KW-0472">Membrane</keyword>
<evidence type="ECO:0000313" key="4">
    <source>
        <dbReference type="Proteomes" id="UP000031561"/>
    </source>
</evidence>
<feature type="compositionally biased region" description="Polar residues" evidence="1">
    <location>
        <begin position="13"/>
        <end position="23"/>
    </location>
</feature>
<dbReference type="AlphaFoldDB" id="A0ABD4SYF6"/>
<feature type="compositionally biased region" description="Pro residues" evidence="1">
    <location>
        <begin position="1"/>
        <end position="12"/>
    </location>
</feature>
<comment type="caution">
    <text evidence="3">The sequence shown here is derived from an EMBL/GenBank/DDBJ whole genome shotgun (WGS) entry which is preliminary data.</text>
</comment>
<feature type="transmembrane region" description="Helical" evidence="2">
    <location>
        <begin position="65"/>
        <end position="85"/>
    </location>
</feature>
<keyword evidence="2" id="KW-1133">Transmembrane helix</keyword>
<gene>
    <name evidence="3" type="ORF">QQ91_0000495</name>
</gene>
<name>A0ABD4SYF6_9CYAN</name>
<sequence>MAQPLQTPPSSPPEGNQDQNLNRDVSPEGAYTTPMRIFGGIAWGTLLSLLIAMGCWAVPQFPRSWLWGIFGLWVLLSGLGIALQWSVARGACPKCGLVQTVPALGKRCPECRSYLKASQRQVVRF</sequence>
<dbReference type="Proteomes" id="UP000031561">
    <property type="component" value="Unassembled WGS sequence"/>
</dbReference>
<proteinExistence type="predicted"/>